<feature type="domain" description="PNPLA" evidence="5">
    <location>
        <begin position="7"/>
        <end position="198"/>
    </location>
</feature>
<dbReference type="SUPFAM" id="SSF52151">
    <property type="entry name" value="FabD/lysophospholipase-like"/>
    <property type="match status" value="1"/>
</dbReference>
<feature type="short sequence motif" description="DGA/G" evidence="4">
    <location>
        <begin position="185"/>
        <end position="187"/>
    </location>
</feature>
<dbReference type="Gene3D" id="3.40.1090.10">
    <property type="entry name" value="Cytosolic phospholipase A2 catalytic domain"/>
    <property type="match status" value="2"/>
</dbReference>
<evidence type="ECO:0000259" key="5">
    <source>
        <dbReference type="PROSITE" id="PS51635"/>
    </source>
</evidence>
<evidence type="ECO:0000256" key="3">
    <source>
        <dbReference type="ARBA" id="ARBA00023098"/>
    </source>
</evidence>
<dbReference type="PANTHER" id="PTHR14226">
    <property type="entry name" value="NEUROPATHY TARGET ESTERASE/SWISS CHEESE D.MELANOGASTER"/>
    <property type="match status" value="1"/>
</dbReference>
<dbReference type="Pfam" id="PF01734">
    <property type="entry name" value="Patatin"/>
    <property type="match status" value="1"/>
</dbReference>
<comment type="caution">
    <text evidence="6">The sequence shown here is derived from an EMBL/GenBank/DDBJ whole genome shotgun (WGS) entry which is preliminary data.</text>
</comment>
<dbReference type="EMBL" id="BONC01000024">
    <property type="protein sequence ID" value="GIF57562.1"/>
    <property type="molecule type" value="Genomic_DNA"/>
</dbReference>
<evidence type="ECO:0000256" key="4">
    <source>
        <dbReference type="PROSITE-ProRule" id="PRU01161"/>
    </source>
</evidence>
<feature type="active site" description="Nucleophile" evidence="4">
    <location>
        <position position="43"/>
    </location>
</feature>
<organism evidence="6 7">
    <name type="scientific">Asanoa iriomotensis</name>
    <dbReference type="NCBI Taxonomy" id="234613"/>
    <lineage>
        <taxon>Bacteria</taxon>
        <taxon>Bacillati</taxon>
        <taxon>Actinomycetota</taxon>
        <taxon>Actinomycetes</taxon>
        <taxon>Micromonosporales</taxon>
        <taxon>Micromonosporaceae</taxon>
        <taxon>Asanoa</taxon>
    </lineage>
</organism>
<protein>
    <submittedName>
        <fullName evidence="6">Patatin</fullName>
    </submittedName>
</protein>
<reference evidence="6 7" key="1">
    <citation type="submission" date="2021-01" db="EMBL/GenBank/DDBJ databases">
        <title>Whole genome shotgun sequence of Asanoa iriomotensis NBRC 100142.</title>
        <authorList>
            <person name="Komaki H."/>
            <person name="Tamura T."/>
        </authorList>
    </citation>
    <scope>NUCLEOTIDE SEQUENCE [LARGE SCALE GENOMIC DNA]</scope>
    <source>
        <strain evidence="6 7">NBRC 100142</strain>
    </source>
</reference>
<dbReference type="Proteomes" id="UP000624325">
    <property type="component" value="Unassembled WGS sequence"/>
</dbReference>
<dbReference type="PANTHER" id="PTHR14226:SF57">
    <property type="entry name" value="BLR7027 PROTEIN"/>
    <property type="match status" value="1"/>
</dbReference>
<accession>A0ABQ4C461</accession>
<feature type="short sequence motif" description="GXSXG" evidence="4">
    <location>
        <begin position="41"/>
        <end position="45"/>
    </location>
</feature>
<dbReference type="InterPro" id="IPR050301">
    <property type="entry name" value="NTE"/>
</dbReference>
<keyword evidence="7" id="KW-1185">Reference proteome</keyword>
<proteinExistence type="predicted"/>
<keyword evidence="3 4" id="KW-0443">Lipid metabolism</keyword>
<evidence type="ECO:0000256" key="2">
    <source>
        <dbReference type="ARBA" id="ARBA00022963"/>
    </source>
</evidence>
<sequence>MVDSALVLGAGGITGIAWQLGLLIGLREVGVDLTDADLIVGTSAGSVTGALLASGLDPVDAAKIESRLGADDPPIRPEWARGSEVFALLGDDTRDPAEVRARVGELALAAEVGAEEPYVESLRRRLPPGGWPGRRLLVTAVDAESGTPVVWDDRSGVPLHRAVAASCAVPCVFPPVTIEGVRYMDGGVRSGTNADLAAEAATVVVLAPLAPIRMRGAPAAELDALRQRSRVALVAPDDDVLRALGPNVLDAGRWEPAIEAATAQGRSLAGELGDVWQP</sequence>
<feature type="active site" description="Proton acceptor" evidence="4">
    <location>
        <position position="185"/>
    </location>
</feature>
<dbReference type="InterPro" id="IPR002641">
    <property type="entry name" value="PNPLA_dom"/>
</dbReference>
<gene>
    <name evidence="6" type="ORF">Air01nite_36570</name>
</gene>
<evidence type="ECO:0000313" key="6">
    <source>
        <dbReference type="EMBL" id="GIF57562.1"/>
    </source>
</evidence>
<dbReference type="InterPro" id="IPR016035">
    <property type="entry name" value="Acyl_Trfase/lysoPLipase"/>
</dbReference>
<comment type="caution">
    <text evidence="4">Lacks conserved residue(s) required for the propagation of feature annotation.</text>
</comment>
<evidence type="ECO:0000256" key="1">
    <source>
        <dbReference type="ARBA" id="ARBA00022801"/>
    </source>
</evidence>
<keyword evidence="2 4" id="KW-0442">Lipid degradation</keyword>
<dbReference type="RefSeq" id="WP_203703805.1">
    <property type="nucleotide sequence ID" value="NZ_BAAALU010000031.1"/>
</dbReference>
<dbReference type="PROSITE" id="PS51635">
    <property type="entry name" value="PNPLA"/>
    <property type="match status" value="1"/>
</dbReference>
<evidence type="ECO:0000313" key="7">
    <source>
        <dbReference type="Proteomes" id="UP000624325"/>
    </source>
</evidence>
<name>A0ABQ4C461_9ACTN</name>
<keyword evidence="1 4" id="KW-0378">Hydrolase</keyword>